<proteinExistence type="predicted"/>
<dbReference type="InterPro" id="IPR002818">
    <property type="entry name" value="DJ-1/PfpI"/>
</dbReference>
<feature type="domain" description="HTH araC/xylS-type" evidence="4">
    <location>
        <begin position="194"/>
        <end position="292"/>
    </location>
</feature>
<evidence type="ECO:0000313" key="6">
    <source>
        <dbReference type="Proteomes" id="UP000194159"/>
    </source>
</evidence>
<evidence type="ECO:0000259" key="4">
    <source>
        <dbReference type="PROSITE" id="PS01124"/>
    </source>
</evidence>
<evidence type="ECO:0000256" key="2">
    <source>
        <dbReference type="ARBA" id="ARBA00023163"/>
    </source>
</evidence>
<name>A0AAN1BN92_RHIET</name>
<keyword evidence="1" id="KW-0805">Transcription regulation</keyword>
<dbReference type="CDD" id="cd03137">
    <property type="entry name" value="GATase1_AraC_1"/>
    <property type="match status" value="1"/>
</dbReference>
<dbReference type="SUPFAM" id="SSF46689">
    <property type="entry name" value="Homeodomain-like"/>
    <property type="match status" value="2"/>
</dbReference>
<dbReference type="Pfam" id="PF12833">
    <property type="entry name" value="HTH_18"/>
    <property type="match status" value="1"/>
</dbReference>
<dbReference type="GO" id="GO:0003700">
    <property type="term" value="F:DNA-binding transcription factor activity"/>
    <property type="evidence" value="ECO:0007669"/>
    <property type="project" value="InterPro"/>
</dbReference>
<dbReference type="PANTHER" id="PTHR43130">
    <property type="entry name" value="ARAC-FAMILY TRANSCRIPTIONAL REGULATOR"/>
    <property type="match status" value="1"/>
</dbReference>
<dbReference type="SUPFAM" id="SSF52317">
    <property type="entry name" value="Class I glutamine amidotransferase-like"/>
    <property type="match status" value="1"/>
</dbReference>
<dbReference type="InterPro" id="IPR018060">
    <property type="entry name" value="HTH_AraC"/>
</dbReference>
<dbReference type="Gene3D" id="3.40.50.880">
    <property type="match status" value="1"/>
</dbReference>
<dbReference type="InterPro" id="IPR052158">
    <property type="entry name" value="INH-QAR"/>
</dbReference>
<reference evidence="5 6" key="1">
    <citation type="submission" date="2017-04" db="EMBL/GenBank/DDBJ databases">
        <title>Complete genome sequences of Rhizobium genomic linages associated to common bean (phaseolus vulgaris).</title>
        <authorList>
            <person name="Santamaria R.I."/>
            <person name="Bustos P."/>
            <person name="Perez-Carrascal O."/>
            <person name="Martinez-Flores I."/>
            <person name="Juarez S."/>
            <person name="Lozano L."/>
            <person name="Miranda F."/>
            <person name="Vinuesa P."/>
            <person name="Martinez-Romero E."/>
            <person name="Cevallos M.A."/>
            <person name="Romero D."/>
            <person name="Davila G."/>
            <person name="Gonzalez V."/>
        </authorList>
    </citation>
    <scope>NUCLEOTIDE SEQUENCE [LARGE SCALE GENOMIC DNA]</scope>
    <source>
        <strain evidence="5 6">NXC12</strain>
        <plasmid evidence="6">pretnxc12e</plasmid>
    </source>
</reference>
<evidence type="ECO:0000256" key="1">
    <source>
        <dbReference type="ARBA" id="ARBA00023015"/>
    </source>
</evidence>
<dbReference type="InterPro" id="IPR009057">
    <property type="entry name" value="Homeodomain-like_sf"/>
</dbReference>
<keyword evidence="5" id="KW-0614">Plasmid</keyword>
<sequence>MGMAALTAFEFANEALGEEMYRLTVMSEKGGTIRSSLGIRIETEPLGDYPDTLMVVGELVPKPASAALLAYIHNAAIQSRRVAGVCTGAFLLAEAGLLDGRAATTHWAHARTLRERYPAIAVDEDRIFVHDGNIWTSAGMSAAIDLTLVMIEDDHGAELSRLIARKMVVYHRRPGGQSQFSALLELEPRSDRVRRALIYAKENLRNPLTVEELAEAASLSPRQFSRLFRDETGQSPAKAVERLRLEAAKAMLEDGRHPMDIVARDTGFADRDRMRRAFLRFFGQPPQTLRRSLQLIEGGGTEEFAACSQIDRSDHDVGSTRQKRLSATIGSAKLQS</sequence>
<protein>
    <submittedName>
        <fullName evidence="5">AraC family transcriptional regulator protein</fullName>
    </submittedName>
</protein>
<feature type="region of interest" description="Disordered" evidence="3">
    <location>
        <begin position="306"/>
        <end position="336"/>
    </location>
</feature>
<dbReference type="Pfam" id="PF01965">
    <property type="entry name" value="DJ-1_PfpI"/>
    <property type="match status" value="1"/>
</dbReference>
<geneLocation type="plasmid" evidence="6">
    <name>pretnxc12e</name>
</geneLocation>
<dbReference type="PANTHER" id="PTHR43130:SF3">
    <property type="entry name" value="HTH-TYPE TRANSCRIPTIONAL REGULATOR RV1931C"/>
    <property type="match status" value="1"/>
</dbReference>
<dbReference type="GO" id="GO:0043565">
    <property type="term" value="F:sequence-specific DNA binding"/>
    <property type="evidence" value="ECO:0007669"/>
    <property type="project" value="InterPro"/>
</dbReference>
<evidence type="ECO:0000256" key="3">
    <source>
        <dbReference type="SAM" id="MobiDB-lite"/>
    </source>
</evidence>
<dbReference type="Proteomes" id="UP000194159">
    <property type="component" value="Plasmid pRetNXC12e"/>
</dbReference>
<dbReference type="PROSITE" id="PS01124">
    <property type="entry name" value="HTH_ARAC_FAMILY_2"/>
    <property type="match status" value="1"/>
</dbReference>
<accession>A0AAN1BN92</accession>
<dbReference type="AlphaFoldDB" id="A0AAN1BN92"/>
<evidence type="ECO:0000313" key="5">
    <source>
        <dbReference type="EMBL" id="ARQ14355.1"/>
    </source>
</evidence>
<dbReference type="Gene3D" id="1.10.10.60">
    <property type="entry name" value="Homeodomain-like"/>
    <property type="match status" value="1"/>
</dbReference>
<keyword evidence="2" id="KW-0804">Transcription</keyword>
<dbReference type="SMART" id="SM00342">
    <property type="entry name" value="HTH_ARAC"/>
    <property type="match status" value="1"/>
</dbReference>
<organism evidence="5 6">
    <name type="scientific">Rhizobium etli</name>
    <dbReference type="NCBI Taxonomy" id="29449"/>
    <lineage>
        <taxon>Bacteria</taxon>
        <taxon>Pseudomonadati</taxon>
        <taxon>Pseudomonadota</taxon>
        <taxon>Alphaproteobacteria</taxon>
        <taxon>Hyphomicrobiales</taxon>
        <taxon>Rhizobiaceae</taxon>
        <taxon>Rhizobium/Agrobacterium group</taxon>
        <taxon>Rhizobium</taxon>
    </lineage>
</organism>
<dbReference type="EMBL" id="CP020911">
    <property type="protein sequence ID" value="ARQ14355.1"/>
    <property type="molecule type" value="Genomic_DNA"/>
</dbReference>
<dbReference type="InterPro" id="IPR029062">
    <property type="entry name" value="Class_I_gatase-like"/>
</dbReference>
<gene>
    <name evidence="5" type="ORF">NXC12_PE00762</name>
</gene>